<sequence>MTRTPIGPIFAKSTHRVHRSTVRRNRVSPRRSSNFFRTRRDSLDFSDHGRENDEDNDPHAMYASPAKRSRRNSPPRNSPRRHSYSWDDETTLFSELLHDNPGNYRVDPIAKYSALADSLQAPFTAAGNELLQDVAHTLQPAVQSVIDAHDALKKRVDPMFATGLLSFDDACKALEALSIDENRALQHAFTATETRIKDLFARLEDAYRDRDRLWANLEAMLTSNVDPALAALAEVPAAT</sequence>
<proteinExistence type="predicted"/>
<feature type="compositionally biased region" description="Basic residues" evidence="1">
    <location>
        <begin position="67"/>
        <end position="83"/>
    </location>
</feature>
<feature type="compositionally biased region" description="Basic and acidic residues" evidence="1">
    <location>
        <begin position="38"/>
        <end position="51"/>
    </location>
</feature>
<reference evidence="2" key="1">
    <citation type="submission" date="2023-03" db="EMBL/GenBank/DDBJ databases">
        <title>Massive genome expansion in bonnet fungi (Mycena s.s.) driven by repeated elements and novel gene families across ecological guilds.</title>
        <authorList>
            <consortium name="Lawrence Berkeley National Laboratory"/>
            <person name="Harder C.B."/>
            <person name="Miyauchi S."/>
            <person name="Viragh M."/>
            <person name="Kuo A."/>
            <person name="Thoen E."/>
            <person name="Andreopoulos B."/>
            <person name="Lu D."/>
            <person name="Skrede I."/>
            <person name="Drula E."/>
            <person name="Henrissat B."/>
            <person name="Morin E."/>
            <person name="Kohler A."/>
            <person name="Barry K."/>
            <person name="LaButti K."/>
            <person name="Morin E."/>
            <person name="Salamov A."/>
            <person name="Lipzen A."/>
            <person name="Mereny Z."/>
            <person name="Hegedus B."/>
            <person name="Baldrian P."/>
            <person name="Stursova M."/>
            <person name="Weitz H."/>
            <person name="Taylor A."/>
            <person name="Grigoriev I.V."/>
            <person name="Nagy L.G."/>
            <person name="Martin F."/>
            <person name="Kauserud H."/>
        </authorList>
    </citation>
    <scope>NUCLEOTIDE SEQUENCE</scope>
    <source>
        <strain evidence="2">CBHHK002</strain>
    </source>
</reference>
<feature type="compositionally biased region" description="Basic residues" evidence="1">
    <location>
        <begin position="14"/>
        <end position="29"/>
    </location>
</feature>
<evidence type="ECO:0000256" key="1">
    <source>
        <dbReference type="SAM" id="MobiDB-lite"/>
    </source>
</evidence>
<organism evidence="2 3">
    <name type="scientific">Mycena albidolilacea</name>
    <dbReference type="NCBI Taxonomy" id="1033008"/>
    <lineage>
        <taxon>Eukaryota</taxon>
        <taxon>Fungi</taxon>
        <taxon>Dikarya</taxon>
        <taxon>Basidiomycota</taxon>
        <taxon>Agaricomycotina</taxon>
        <taxon>Agaricomycetes</taxon>
        <taxon>Agaricomycetidae</taxon>
        <taxon>Agaricales</taxon>
        <taxon>Marasmiineae</taxon>
        <taxon>Mycenaceae</taxon>
        <taxon>Mycena</taxon>
    </lineage>
</organism>
<comment type="caution">
    <text evidence="2">The sequence shown here is derived from an EMBL/GenBank/DDBJ whole genome shotgun (WGS) entry which is preliminary data.</text>
</comment>
<dbReference type="Proteomes" id="UP001218218">
    <property type="component" value="Unassembled WGS sequence"/>
</dbReference>
<accession>A0AAD6ZWS6</accession>
<name>A0AAD6ZWS6_9AGAR</name>
<dbReference type="AlphaFoldDB" id="A0AAD6ZWS6"/>
<feature type="region of interest" description="Disordered" evidence="1">
    <location>
        <begin position="14"/>
        <end position="85"/>
    </location>
</feature>
<protein>
    <submittedName>
        <fullName evidence="2">Uncharacterized protein</fullName>
    </submittedName>
</protein>
<evidence type="ECO:0000313" key="3">
    <source>
        <dbReference type="Proteomes" id="UP001218218"/>
    </source>
</evidence>
<evidence type="ECO:0000313" key="2">
    <source>
        <dbReference type="EMBL" id="KAJ7343201.1"/>
    </source>
</evidence>
<feature type="non-terminal residue" evidence="2">
    <location>
        <position position="239"/>
    </location>
</feature>
<keyword evidence="3" id="KW-1185">Reference proteome</keyword>
<gene>
    <name evidence="2" type="ORF">DFH08DRAFT_746644</name>
</gene>
<dbReference type="EMBL" id="JARIHO010000023">
    <property type="protein sequence ID" value="KAJ7343201.1"/>
    <property type="molecule type" value="Genomic_DNA"/>
</dbReference>